<comment type="caution">
    <text evidence="2">The sequence shown here is derived from an EMBL/GenBank/DDBJ whole genome shotgun (WGS) entry which is preliminary data.</text>
</comment>
<feature type="domain" description="Protein kinase" evidence="1">
    <location>
        <begin position="47"/>
        <end position="269"/>
    </location>
</feature>
<dbReference type="AlphaFoldDB" id="A0A1V6PZ39"/>
<dbReference type="SUPFAM" id="SSF56112">
    <property type="entry name" value="Protein kinase-like (PK-like)"/>
    <property type="match status" value="1"/>
</dbReference>
<proteinExistence type="predicted"/>
<evidence type="ECO:0000259" key="1">
    <source>
        <dbReference type="PROSITE" id="PS50011"/>
    </source>
</evidence>
<dbReference type="Pfam" id="PF00069">
    <property type="entry name" value="Pkinase"/>
    <property type="match status" value="1"/>
</dbReference>
<organism evidence="2 3">
    <name type="scientific">Penicillium antarcticum</name>
    <dbReference type="NCBI Taxonomy" id="416450"/>
    <lineage>
        <taxon>Eukaryota</taxon>
        <taxon>Fungi</taxon>
        <taxon>Dikarya</taxon>
        <taxon>Ascomycota</taxon>
        <taxon>Pezizomycotina</taxon>
        <taxon>Eurotiomycetes</taxon>
        <taxon>Eurotiomycetidae</taxon>
        <taxon>Eurotiales</taxon>
        <taxon>Aspergillaceae</taxon>
        <taxon>Penicillium</taxon>
    </lineage>
</organism>
<dbReference type="PROSITE" id="PS50011">
    <property type="entry name" value="PROTEIN_KINASE_DOM"/>
    <property type="match status" value="1"/>
</dbReference>
<dbReference type="STRING" id="416450.A0A1V6PZ39"/>
<gene>
    <name evidence="2" type="ORF">PENANT_c024G02841</name>
</gene>
<dbReference type="EMBL" id="MDYN01000024">
    <property type="protein sequence ID" value="OQD81982.1"/>
    <property type="molecule type" value="Genomic_DNA"/>
</dbReference>
<accession>A0A1V6PZ39</accession>
<evidence type="ECO:0000313" key="3">
    <source>
        <dbReference type="Proteomes" id="UP000191672"/>
    </source>
</evidence>
<dbReference type="InterPro" id="IPR000719">
    <property type="entry name" value="Prot_kinase_dom"/>
</dbReference>
<protein>
    <recommendedName>
        <fullName evidence="1">Protein kinase domain-containing protein</fullName>
    </recommendedName>
</protein>
<name>A0A1V6PZ39_9EURO</name>
<dbReference type="Proteomes" id="UP000191672">
    <property type="component" value="Unassembled WGS sequence"/>
</dbReference>
<dbReference type="GO" id="GO:0005524">
    <property type="term" value="F:ATP binding"/>
    <property type="evidence" value="ECO:0007669"/>
    <property type="project" value="InterPro"/>
</dbReference>
<keyword evidence="3" id="KW-1185">Reference proteome</keyword>
<evidence type="ECO:0000313" key="2">
    <source>
        <dbReference type="EMBL" id="OQD81982.1"/>
    </source>
</evidence>
<dbReference type="InterPro" id="IPR011009">
    <property type="entry name" value="Kinase-like_dom_sf"/>
</dbReference>
<sequence length="269" mass="30895">MEILECSEDFGGPMAGLTFQRTTVVYSVNGAIYRAYSRKRYAEAQNIQIGDLYGTNRIQSALVFPEFQDSFTKVEEPGPHHSRWFLKKPSLSPYTPRYPTLIKETWIEEVKACEILKESPHPNVAQYHGCAVLEDGTIRGIYFTSYDETLMERVNPLRRNKLDSAYERRGADQGQVESWVEKIERGIRHLHGLGIVHNDLNPSNIMFHGDNPVIIDFDSSRPMGHDLSLVKRTDEWHDGKVTEALPSNDLDALEEIKSWLLGDVHRFRF</sequence>
<dbReference type="Gene3D" id="1.10.510.10">
    <property type="entry name" value="Transferase(Phosphotransferase) domain 1"/>
    <property type="match status" value="1"/>
</dbReference>
<reference evidence="3" key="1">
    <citation type="journal article" date="2017" name="Nat. Microbiol.">
        <title>Global analysis of biosynthetic gene clusters reveals vast potential of secondary metabolite production in Penicillium species.</title>
        <authorList>
            <person name="Nielsen J.C."/>
            <person name="Grijseels S."/>
            <person name="Prigent S."/>
            <person name="Ji B."/>
            <person name="Dainat J."/>
            <person name="Nielsen K.F."/>
            <person name="Frisvad J.C."/>
            <person name="Workman M."/>
            <person name="Nielsen J."/>
        </authorList>
    </citation>
    <scope>NUCLEOTIDE SEQUENCE [LARGE SCALE GENOMIC DNA]</scope>
    <source>
        <strain evidence="3">IBT 31811</strain>
    </source>
</reference>
<dbReference type="GO" id="GO:0004672">
    <property type="term" value="F:protein kinase activity"/>
    <property type="evidence" value="ECO:0007669"/>
    <property type="project" value="InterPro"/>
</dbReference>